<accession>A0A6G0SW17</accession>
<evidence type="ECO:0000313" key="1">
    <source>
        <dbReference type="EMBL" id="KAE9522566.1"/>
    </source>
</evidence>
<reference evidence="1 2" key="1">
    <citation type="submission" date="2019-08" db="EMBL/GenBank/DDBJ databases">
        <title>The genome of the soybean aphid Biotype 1, its phylome, world population structure and adaptation to the North American continent.</title>
        <authorList>
            <person name="Giordano R."/>
            <person name="Donthu R.K."/>
            <person name="Hernandez A.G."/>
            <person name="Wright C.L."/>
            <person name="Zimin A.V."/>
        </authorList>
    </citation>
    <scope>NUCLEOTIDE SEQUENCE [LARGE SCALE GENOMIC DNA]</scope>
    <source>
        <tissue evidence="1">Whole aphids</tissue>
    </source>
</reference>
<feature type="non-terminal residue" evidence="1">
    <location>
        <position position="1"/>
    </location>
</feature>
<gene>
    <name evidence="1" type="ORF">AGLY_017036</name>
</gene>
<dbReference type="OrthoDB" id="6616182at2759"/>
<protein>
    <submittedName>
        <fullName evidence="1">Uncharacterized protein</fullName>
    </submittedName>
</protein>
<keyword evidence="2" id="KW-1185">Reference proteome</keyword>
<evidence type="ECO:0000313" key="2">
    <source>
        <dbReference type="Proteomes" id="UP000475862"/>
    </source>
</evidence>
<organism evidence="1 2">
    <name type="scientific">Aphis glycines</name>
    <name type="common">Soybean aphid</name>
    <dbReference type="NCBI Taxonomy" id="307491"/>
    <lineage>
        <taxon>Eukaryota</taxon>
        <taxon>Metazoa</taxon>
        <taxon>Ecdysozoa</taxon>
        <taxon>Arthropoda</taxon>
        <taxon>Hexapoda</taxon>
        <taxon>Insecta</taxon>
        <taxon>Pterygota</taxon>
        <taxon>Neoptera</taxon>
        <taxon>Paraneoptera</taxon>
        <taxon>Hemiptera</taxon>
        <taxon>Sternorrhyncha</taxon>
        <taxon>Aphidomorpha</taxon>
        <taxon>Aphidoidea</taxon>
        <taxon>Aphididae</taxon>
        <taxon>Aphidini</taxon>
        <taxon>Aphis</taxon>
        <taxon>Aphis</taxon>
    </lineage>
</organism>
<dbReference type="AlphaFoldDB" id="A0A6G0SW17"/>
<name>A0A6G0SW17_APHGL</name>
<dbReference type="Proteomes" id="UP000475862">
    <property type="component" value="Unassembled WGS sequence"/>
</dbReference>
<dbReference type="EMBL" id="VYZN01000964">
    <property type="protein sequence ID" value="KAE9522566.1"/>
    <property type="molecule type" value="Genomic_DNA"/>
</dbReference>
<comment type="caution">
    <text evidence="1">The sequence shown here is derived from an EMBL/GenBank/DDBJ whole genome shotgun (WGS) entry which is preliminary data.</text>
</comment>
<sequence>TCPDSQEYSVIPTNWVLITVDGHGNAIVKCMWPPATLHVTSDVLKEAMEPFDDWNTYRIKLFENGKEYSIKKNKGPQTGMIEQTVVNNISETQFIELNNINLSPSSSSENLSLNMAIFRSFNIPGIDKPNTIMELLNLIYMEQIQSRIKYDHLSSKLNNIERAVNKIGLINNASTVLPNFDDNFMSN</sequence>
<proteinExistence type="predicted"/>